<evidence type="ECO:0008006" key="3">
    <source>
        <dbReference type="Google" id="ProtNLM"/>
    </source>
</evidence>
<name>A0ABU5EVG1_9BACT</name>
<reference evidence="2" key="1">
    <citation type="journal article" date="2023" name="Mar. Drugs">
        <title>Gemmata algarum, a Novel Planctomycete Isolated from an Algal Mat, Displays Antimicrobial Activity.</title>
        <authorList>
            <person name="Kumar G."/>
            <person name="Kallscheuer N."/>
            <person name="Kashif M."/>
            <person name="Ahamad S."/>
            <person name="Jagadeeshwari U."/>
            <person name="Pannikurungottu S."/>
            <person name="Haufschild T."/>
            <person name="Kabuu M."/>
            <person name="Sasikala C."/>
            <person name="Jogler C."/>
            <person name="Ramana C."/>
        </authorList>
    </citation>
    <scope>NUCLEOTIDE SEQUENCE [LARGE SCALE GENOMIC DNA]</scope>
    <source>
        <strain evidence="2">JC673</strain>
    </source>
</reference>
<proteinExistence type="predicted"/>
<sequence>MEAVRWYLELGGEVVARIADAGEYDFPWTYGTLVESPAFERFRPYFTDPDGWPEDDPAIEALCGEVRSRGGFALRDLQTGQVLPGIGLNQRGESVWFRIG</sequence>
<dbReference type="RefSeq" id="WP_320686084.1">
    <property type="nucleotide sequence ID" value="NZ_JAXBLV010000103.1"/>
</dbReference>
<comment type="caution">
    <text evidence="1">The sequence shown here is derived from an EMBL/GenBank/DDBJ whole genome shotgun (WGS) entry which is preliminary data.</text>
</comment>
<accession>A0ABU5EVG1</accession>
<gene>
    <name evidence="1" type="ORF">R5W23_000266</name>
</gene>
<protein>
    <recommendedName>
        <fullName evidence="3">SMI1/KNR4 family protein</fullName>
    </recommendedName>
</protein>
<dbReference type="Proteomes" id="UP001272242">
    <property type="component" value="Unassembled WGS sequence"/>
</dbReference>
<evidence type="ECO:0000313" key="2">
    <source>
        <dbReference type="Proteomes" id="UP001272242"/>
    </source>
</evidence>
<dbReference type="EMBL" id="JAXBLV010000103">
    <property type="protein sequence ID" value="MDY3559293.1"/>
    <property type="molecule type" value="Genomic_DNA"/>
</dbReference>
<organism evidence="1 2">
    <name type="scientific">Gemmata algarum</name>
    <dbReference type="NCBI Taxonomy" id="2975278"/>
    <lineage>
        <taxon>Bacteria</taxon>
        <taxon>Pseudomonadati</taxon>
        <taxon>Planctomycetota</taxon>
        <taxon>Planctomycetia</taxon>
        <taxon>Gemmatales</taxon>
        <taxon>Gemmataceae</taxon>
        <taxon>Gemmata</taxon>
    </lineage>
</organism>
<keyword evidence="2" id="KW-1185">Reference proteome</keyword>
<evidence type="ECO:0000313" key="1">
    <source>
        <dbReference type="EMBL" id="MDY3559293.1"/>
    </source>
</evidence>